<sequence>MERHRHIVRSCLFGLALAAPVAWAGVFDITATVNGQTQSRQYDTAEDALAATTDAGMRALIASYNGTETASLKLDFRGVNMLLAYPTQGSTLLRLDIPVLNLSQTFQGASRDASEDLLKEYFKKNPDLLSRLQRALVETSPVDPVAGNPNSMMSRGAAQDYGLGLVSPSQTSGKADKPSGLVGFMPSYTKLVANGVSNPRDMDSDAASLPLSYSRQFETPGRELTIYVPLAQTDVEGAKAYDVGMSLTYRGPISEQWYLAFTGGLRATGSPDLGSGVAMGNATITSSYVIPGKDFSFTIGNMVGFYKALKLKVNDVAYDPDIRNTVFRNGVLIEQNTTMMLGDEPVTWEYALVDTRYTGTRLFNRNQQEVSVTFGSKRAANARTSSMRGGLSYIRAPHAKGFSLSFGYWF</sequence>
<reference evidence="3" key="1">
    <citation type="journal article" date="2019" name="Int. J. Syst. Evol. Microbiol.">
        <title>The Global Catalogue of Microorganisms (GCM) 10K type strain sequencing project: providing services to taxonomists for standard genome sequencing and annotation.</title>
        <authorList>
            <consortium name="The Broad Institute Genomics Platform"/>
            <consortium name="The Broad Institute Genome Sequencing Center for Infectious Disease"/>
            <person name="Wu L."/>
            <person name="Ma J."/>
        </authorList>
    </citation>
    <scope>NUCLEOTIDE SEQUENCE [LARGE SCALE GENOMIC DNA]</scope>
    <source>
        <strain evidence="3">NBRC 110044</strain>
    </source>
</reference>
<dbReference type="Proteomes" id="UP001156706">
    <property type="component" value="Unassembled WGS sequence"/>
</dbReference>
<protein>
    <recommendedName>
        <fullName evidence="4">Autotransporter outer membrane beta-barrel domain-containing protein</fullName>
    </recommendedName>
</protein>
<keyword evidence="1" id="KW-0732">Signal</keyword>
<evidence type="ECO:0000313" key="2">
    <source>
        <dbReference type="EMBL" id="GLR13631.1"/>
    </source>
</evidence>
<name>A0ABQ5YGB6_9NEIS</name>
<dbReference type="RefSeq" id="WP_284196722.1">
    <property type="nucleotide sequence ID" value="NZ_BSOG01000002.1"/>
</dbReference>
<evidence type="ECO:0000313" key="3">
    <source>
        <dbReference type="Proteomes" id="UP001156706"/>
    </source>
</evidence>
<dbReference type="EMBL" id="BSOG01000002">
    <property type="protein sequence ID" value="GLR13631.1"/>
    <property type="molecule type" value="Genomic_DNA"/>
</dbReference>
<gene>
    <name evidence="2" type="ORF">GCM10007907_24210</name>
</gene>
<keyword evidence="3" id="KW-1185">Reference proteome</keyword>
<proteinExistence type="predicted"/>
<feature type="chain" id="PRO_5047482674" description="Autotransporter outer membrane beta-barrel domain-containing protein" evidence="1">
    <location>
        <begin position="25"/>
        <end position="410"/>
    </location>
</feature>
<accession>A0ABQ5YGB6</accession>
<evidence type="ECO:0008006" key="4">
    <source>
        <dbReference type="Google" id="ProtNLM"/>
    </source>
</evidence>
<feature type="signal peptide" evidence="1">
    <location>
        <begin position="1"/>
        <end position="24"/>
    </location>
</feature>
<evidence type="ECO:0000256" key="1">
    <source>
        <dbReference type="SAM" id="SignalP"/>
    </source>
</evidence>
<organism evidence="2 3">
    <name type="scientific">Chitinimonas prasina</name>
    <dbReference type="NCBI Taxonomy" id="1434937"/>
    <lineage>
        <taxon>Bacteria</taxon>
        <taxon>Pseudomonadati</taxon>
        <taxon>Pseudomonadota</taxon>
        <taxon>Betaproteobacteria</taxon>
        <taxon>Neisseriales</taxon>
        <taxon>Chitinibacteraceae</taxon>
        <taxon>Chitinimonas</taxon>
    </lineage>
</organism>
<comment type="caution">
    <text evidence="2">The sequence shown here is derived from an EMBL/GenBank/DDBJ whole genome shotgun (WGS) entry which is preliminary data.</text>
</comment>